<dbReference type="NCBIfam" id="TIGR01549">
    <property type="entry name" value="HAD-SF-IA-v1"/>
    <property type="match status" value="1"/>
</dbReference>
<dbReference type="SFLD" id="SFLDS00003">
    <property type="entry name" value="Haloacid_Dehalogenase"/>
    <property type="match status" value="1"/>
</dbReference>
<dbReference type="Gene3D" id="1.10.150.520">
    <property type="match status" value="1"/>
</dbReference>
<dbReference type="EMBL" id="AP027742">
    <property type="protein sequence ID" value="BDZ78540.1"/>
    <property type="molecule type" value="Genomic_DNA"/>
</dbReference>
<reference evidence="6" key="1">
    <citation type="journal article" date="2023" name="Int. J. Syst. Evol. Microbiol.">
        <title>Claveliimonas bilis gen. nov., sp. nov., deoxycholic acid-producing bacteria isolated from human faeces, and reclassification of Sellimonas monacensis Zenner et al. 2021 as Claveliimonas monacensis comb. nov.</title>
        <authorList>
            <person name="Hisatomi A."/>
            <person name="Kastawa N.W.E.P.G."/>
            <person name="Song I."/>
            <person name="Ohkuma M."/>
            <person name="Fukiya S."/>
            <person name="Sakamoto M."/>
        </authorList>
    </citation>
    <scope>NUCLEOTIDE SEQUENCE [LARGE SCALE GENOMIC DNA]</scope>
    <source>
        <strain evidence="6">12BBH14</strain>
    </source>
</reference>
<keyword evidence="2" id="KW-0479">Metal-binding</keyword>
<dbReference type="InterPro" id="IPR036412">
    <property type="entry name" value="HAD-like_sf"/>
</dbReference>
<protein>
    <submittedName>
        <fullName evidence="5">Haloacid dehalogenase</fullName>
    </submittedName>
</protein>
<evidence type="ECO:0000313" key="6">
    <source>
        <dbReference type="Proteomes" id="UP001305815"/>
    </source>
</evidence>
<dbReference type="InterPro" id="IPR006439">
    <property type="entry name" value="HAD-SF_hydro_IA"/>
</dbReference>
<organism evidence="5 6">
    <name type="scientific">Claveliimonas bilis</name>
    <dbReference type="NCBI Taxonomy" id="3028070"/>
    <lineage>
        <taxon>Bacteria</taxon>
        <taxon>Bacillati</taxon>
        <taxon>Bacillota</taxon>
        <taxon>Clostridia</taxon>
        <taxon>Lachnospirales</taxon>
        <taxon>Lachnospiraceae</taxon>
        <taxon>Claveliimonas</taxon>
    </lineage>
</organism>
<dbReference type="RefSeq" id="WP_316265608.1">
    <property type="nucleotide sequence ID" value="NZ_AP027742.1"/>
</dbReference>
<name>A0ABM8I8W8_9FIRM</name>
<evidence type="ECO:0000256" key="1">
    <source>
        <dbReference type="ARBA" id="ARBA00001946"/>
    </source>
</evidence>
<evidence type="ECO:0000256" key="2">
    <source>
        <dbReference type="ARBA" id="ARBA00022723"/>
    </source>
</evidence>
<accession>A0ABM8I8W8</accession>
<dbReference type="SFLD" id="SFLDG01129">
    <property type="entry name" value="C1.5:_HAD__Beta-PGM__Phosphata"/>
    <property type="match status" value="1"/>
</dbReference>
<keyword evidence="3" id="KW-0378">Hydrolase</keyword>
<comment type="cofactor">
    <cofactor evidence="1">
        <name>Mg(2+)</name>
        <dbReference type="ChEBI" id="CHEBI:18420"/>
    </cofactor>
</comment>
<dbReference type="Proteomes" id="UP001305815">
    <property type="component" value="Chromosome"/>
</dbReference>
<dbReference type="PANTHER" id="PTHR46470:SF2">
    <property type="entry name" value="GLYCERALDEHYDE 3-PHOSPHATE PHOSPHATASE"/>
    <property type="match status" value="1"/>
</dbReference>
<keyword evidence="6" id="KW-1185">Reference proteome</keyword>
<dbReference type="SUPFAM" id="SSF56784">
    <property type="entry name" value="HAD-like"/>
    <property type="match status" value="1"/>
</dbReference>
<dbReference type="Gene3D" id="3.40.50.1000">
    <property type="entry name" value="HAD superfamily/HAD-like"/>
    <property type="match status" value="1"/>
</dbReference>
<evidence type="ECO:0000256" key="3">
    <source>
        <dbReference type="ARBA" id="ARBA00022801"/>
    </source>
</evidence>
<dbReference type="InterPro" id="IPR023214">
    <property type="entry name" value="HAD_sf"/>
</dbReference>
<dbReference type="Pfam" id="PF00702">
    <property type="entry name" value="Hydrolase"/>
    <property type="match status" value="1"/>
</dbReference>
<gene>
    <name evidence="5" type="ORF">Lac1_27230</name>
</gene>
<sequence>MYKTCIFDLYGTLIDIHTDEEQPLVWEKLALFYRYYGASYTPVRLKEAYENITENQSAGNLFRGDSHEAFPELKLEHVFLELFTRKGVEANTELAIHAGQFFRILSTEYIRLYPHTLQMLEALKKAGKKLYLLSNAQKIFTEYEMKSLNLRDYFDGIFLSSDYGIKKPDPRFFQKLADTCHISPAGTIMIGNDGNCDIAGAKQIGWDTLYVHSNISPKEAAPAATFVLPEMDMRKIRQILLK</sequence>
<proteinExistence type="predicted"/>
<keyword evidence="4" id="KW-0460">Magnesium</keyword>
<evidence type="ECO:0000256" key="4">
    <source>
        <dbReference type="ARBA" id="ARBA00022842"/>
    </source>
</evidence>
<dbReference type="NCBIfam" id="TIGR01509">
    <property type="entry name" value="HAD-SF-IA-v3"/>
    <property type="match status" value="1"/>
</dbReference>
<dbReference type="InterPro" id="IPR051400">
    <property type="entry name" value="HAD-like_hydrolase"/>
</dbReference>
<dbReference type="PANTHER" id="PTHR46470">
    <property type="entry name" value="N-ACYLNEURAMINATE-9-PHOSPHATASE"/>
    <property type="match status" value="1"/>
</dbReference>
<evidence type="ECO:0000313" key="5">
    <source>
        <dbReference type="EMBL" id="BDZ78540.1"/>
    </source>
</evidence>